<feature type="domain" description="RNA polymerase sigma-70 region 2" evidence="5">
    <location>
        <begin position="28"/>
        <end position="93"/>
    </location>
</feature>
<keyword evidence="4" id="KW-0804">Transcription</keyword>
<dbReference type="GO" id="GO:0016987">
    <property type="term" value="F:sigma factor activity"/>
    <property type="evidence" value="ECO:0007669"/>
    <property type="project" value="UniProtKB-KW"/>
</dbReference>
<dbReference type="InterPro" id="IPR007627">
    <property type="entry name" value="RNA_pol_sigma70_r2"/>
</dbReference>
<evidence type="ECO:0000313" key="7">
    <source>
        <dbReference type="Proteomes" id="UP000254400"/>
    </source>
</evidence>
<reference evidence="6 7" key="1">
    <citation type="submission" date="2018-06" db="EMBL/GenBank/DDBJ databases">
        <authorList>
            <consortium name="Pathogen Informatics"/>
            <person name="Doyle S."/>
        </authorList>
    </citation>
    <scope>NUCLEOTIDE SEQUENCE [LARGE SCALE GENOMIC DNA]</scope>
    <source>
        <strain evidence="6 7">NCTC10343</strain>
    </source>
</reference>
<sequence>MPTTMVTDCCKEDQCRGSSRCFYKKICELYLSEVYRFCMHLIKNQSCFKFMAEECTQDTFVAARQQLVKLKHHPNVKGWLYLTARNLIYKSFRCYYTQRKHETTLECEKICGFSNSVEEEWENQKLEDVDTVIVSILTQLSNIEYTLYQDYFCQQLPVSFLADKYNISVTATTTRIYRLKRKIRTLSHQYCLTHI</sequence>
<dbReference type="Pfam" id="PF04542">
    <property type="entry name" value="Sigma70_r2"/>
    <property type="match status" value="1"/>
</dbReference>
<dbReference type="PANTHER" id="PTHR43133:SF8">
    <property type="entry name" value="RNA POLYMERASE SIGMA FACTOR HI_1459-RELATED"/>
    <property type="match status" value="1"/>
</dbReference>
<gene>
    <name evidence="6" type="primary">sigM_1</name>
    <name evidence="6" type="ORF">NCTC10343_00314</name>
</gene>
<keyword evidence="2" id="KW-0731">Sigma factor</keyword>
<dbReference type="Gene3D" id="1.10.1740.10">
    <property type="match status" value="1"/>
</dbReference>
<dbReference type="SUPFAM" id="SSF88946">
    <property type="entry name" value="Sigma2 domain of RNA polymerase sigma factors"/>
    <property type="match status" value="1"/>
</dbReference>
<evidence type="ECO:0000256" key="4">
    <source>
        <dbReference type="ARBA" id="ARBA00023163"/>
    </source>
</evidence>
<dbReference type="GO" id="GO:0006352">
    <property type="term" value="P:DNA-templated transcription initiation"/>
    <property type="evidence" value="ECO:0007669"/>
    <property type="project" value="InterPro"/>
</dbReference>
<dbReference type="InterPro" id="IPR014284">
    <property type="entry name" value="RNA_pol_sigma-70_dom"/>
</dbReference>
<dbReference type="NCBIfam" id="TIGR02937">
    <property type="entry name" value="sigma70-ECF"/>
    <property type="match status" value="1"/>
</dbReference>
<evidence type="ECO:0000256" key="1">
    <source>
        <dbReference type="ARBA" id="ARBA00023015"/>
    </source>
</evidence>
<protein>
    <submittedName>
        <fullName evidence="6">ECF subfamily RNA polymerase sigma-24 subunit</fullName>
    </submittedName>
</protein>
<keyword evidence="3" id="KW-0238">DNA-binding</keyword>
<dbReference type="InterPro" id="IPR039425">
    <property type="entry name" value="RNA_pol_sigma-70-like"/>
</dbReference>
<dbReference type="Proteomes" id="UP000254400">
    <property type="component" value="Unassembled WGS sequence"/>
</dbReference>
<evidence type="ECO:0000313" key="6">
    <source>
        <dbReference type="EMBL" id="SUA62431.1"/>
    </source>
</evidence>
<organism evidence="6 7">
    <name type="scientific">Paenibacillus polymyxa</name>
    <name type="common">Bacillus polymyxa</name>
    <dbReference type="NCBI Taxonomy" id="1406"/>
    <lineage>
        <taxon>Bacteria</taxon>
        <taxon>Bacillati</taxon>
        <taxon>Bacillota</taxon>
        <taxon>Bacilli</taxon>
        <taxon>Bacillales</taxon>
        <taxon>Paenibacillaceae</taxon>
        <taxon>Paenibacillus</taxon>
    </lineage>
</organism>
<dbReference type="RefSeq" id="WP_019685870.1">
    <property type="nucleotide sequence ID" value="NZ_CP036496.1"/>
</dbReference>
<evidence type="ECO:0000256" key="3">
    <source>
        <dbReference type="ARBA" id="ARBA00023125"/>
    </source>
</evidence>
<proteinExistence type="predicted"/>
<keyword evidence="1" id="KW-0805">Transcription regulation</keyword>
<dbReference type="AlphaFoldDB" id="A0A378XN73"/>
<dbReference type="GeneID" id="93349166"/>
<name>A0A378XN73_PAEPO</name>
<dbReference type="GO" id="GO:0003677">
    <property type="term" value="F:DNA binding"/>
    <property type="evidence" value="ECO:0007669"/>
    <property type="project" value="UniProtKB-KW"/>
</dbReference>
<evidence type="ECO:0000259" key="5">
    <source>
        <dbReference type="Pfam" id="PF04542"/>
    </source>
</evidence>
<dbReference type="InterPro" id="IPR013325">
    <property type="entry name" value="RNA_pol_sigma_r2"/>
</dbReference>
<dbReference type="PANTHER" id="PTHR43133">
    <property type="entry name" value="RNA POLYMERASE ECF-TYPE SIGMA FACTO"/>
    <property type="match status" value="1"/>
</dbReference>
<evidence type="ECO:0000256" key="2">
    <source>
        <dbReference type="ARBA" id="ARBA00023082"/>
    </source>
</evidence>
<accession>A0A378XN73</accession>
<dbReference type="EMBL" id="UGSC01000001">
    <property type="protein sequence ID" value="SUA62431.1"/>
    <property type="molecule type" value="Genomic_DNA"/>
</dbReference>